<comment type="similarity">
    <text evidence="2 6">Belongs to the CorA metal ion transporter (MIT) (TC 1.A.35.5) family.</text>
</comment>
<reference evidence="8" key="1">
    <citation type="submission" date="2024-03" db="EMBL/GenBank/DDBJ databases">
        <authorList>
            <consortium name="ELIXIR-Norway"/>
            <consortium name="Elixir Norway"/>
        </authorList>
    </citation>
    <scope>NUCLEOTIDE SEQUENCE</scope>
</reference>
<keyword evidence="9" id="KW-1185">Reference proteome</keyword>
<keyword evidence="6" id="KW-0460">Magnesium</keyword>
<proteinExistence type="inferred from homology"/>
<dbReference type="Pfam" id="PF22099">
    <property type="entry name" value="MRS2-like"/>
    <property type="match status" value="2"/>
</dbReference>
<keyword evidence="6" id="KW-0406">Ion transport</keyword>
<dbReference type="PANTHER" id="PTHR13890:SF26">
    <property type="entry name" value="MAGNESIUM TRANSPORTER MRS2-1"/>
    <property type="match status" value="1"/>
</dbReference>
<name>A0ABP1C280_9BRYO</name>
<keyword evidence="3 6" id="KW-0812">Transmembrane</keyword>
<evidence type="ECO:0000313" key="8">
    <source>
        <dbReference type="EMBL" id="CAK9882899.1"/>
    </source>
</evidence>
<feature type="transmembrane region" description="Helical" evidence="6">
    <location>
        <begin position="408"/>
        <end position="431"/>
    </location>
</feature>
<accession>A0ABP1C280</accession>
<dbReference type="InterPro" id="IPR039204">
    <property type="entry name" value="MRS2-like"/>
</dbReference>
<comment type="function">
    <text evidence="6">Magnesium transporter that may mediate the influx of magnesium.</text>
</comment>
<evidence type="ECO:0000256" key="5">
    <source>
        <dbReference type="ARBA" id="ARBA00023136"/>
    </source>
</evidence>
<keyword evidence="5 6" id="KW-0472">Membrane</keyword>
<dbReference type="InterPro" id="IPR045863">
    <property type="entry name" value="CorA_TM1_TM2"/>
</dbReference>
<protein>
    <recommendedName>
        <fullName evidence="6">Magnesium transporter</fullName>
    </recommendedName>
</protein>
<evidence type="ECO:0000256" key="1">
    <source>
        <dbReference type="ARBA" id="ARBA00004141"/>
    </source>
</evidence>
<feature type="transmembrane region" description="Helical" evidence="6">
    <location>
        <begin position="375"/>
        <end position="396"/>
    </location>
</feature>
<organism evidence="8 9">
    <name type="scientific">Sphagnum jensenii</name>
    <dbReference type="NCBI Taxonomy" id="128206"/>
    <lineage>
        <taxon>Eukaryota</taxon>
        <taxon>Viridiplantae</taxon>
        <taxon>Streptophyta</taxon>
        <taxon>Embryophyta</taxon>
        <taxon>Bryophyta</taxon>
        <taxon>Sphagnophytina</taxon>
        <taxon>Sphagnopsida</taxon>
        <taxon>Sphagnales</taxon>
        <taxon>Sphagnaceae</taxon>
        <taxon>Sphagnum</taxon>
    </lineage>
</organism>
<keyword evidence="4 6" id="KW-1133">Transmembrane helix</keyword>
<evidence type="ECO:0000256" key="7">
    <source>
        <dbReference type="SAM" id="Coils"/>
    </source>
</evidence>
<keyword evidence="7" id="KW-0175">Coiled coil</keyword>
<evidence type="ECO:0000256" key="4">
    <source>
        <dbReference type="ARBA" id="ARBA00022989"/>
    </source>
</evidence>
<evidence type="ECO:0000256" key="2">
    <source>
        <dbReference type="ARBA" id="ARBA00007535"/>
    </source>
</evidence>
<evidence type="ECO:0000256" key="3">
    <source>
        <dbReference type="ARBA" id="ARBA00022692"/>
    </source>
</evidence>
<dbReference type="PANTHER" id="PTHR13890">
    <property type="entry name" value="RNA SPLICING PROTEIN MRS2, MITOCHONDRIAL"/>
    <property type="match status" value="1"/>
</dbReference>
<dbReference type="Proteomes" id="UP001497522">
    <property type="component" value="Chromosome 9"/>
</dbReference>
<sequence>MGGDLKARLLLPPPRPKSAAAAVACLPPSSSDLTPRHLLFQGVDDALSLLKKMKNKKNKRGHQAVRSWVRIDTAGNSQVLELDKVAIMRRCDLPARDLRLLDPLFVYPSTILGRERAIVVNLEQIRCIITADEVLLLNSLDNYDVLQYVIELQRRLGSSSEYLPFEFRALEVALEAACIFLDTQAAELEKEVYPVLDELTSKISTLNLERVRRLKSHLVALTRRVQKVRDEIEQLMDDDADMAELYLTEKKERMAVPPLDSTTYFNYKSSMGAGASMSAPVSPVCSPTSTGHGQFQEKSLEQMHSLARSQQSHDASSQNEDYRVEELEMLLEAYFVVIDGTLNKLSSLKEYIDDTEDFINIQLDNVRNQLIKFELLLTTATFVVAIFGVVTGVFGMNIPIELFDEPWTFKWVLIITGGAGMIIFCAFVWFFKQKRLMFT</sequence>
<gene>
    <name evidence="8" type="ORF">CSSPJE1EN2_LOCUS24150</name>
</gene>
<dbReference type="CDD" id="cd12823">
    <property type="entry name" value="Mrs2_Mfm1p-like"/>
    <property type="match status" value="1"/>
</dbReference>
<feature type="coiled-coil region" evidence="7">
    <location>
        <begin position="211"/>
        <end position="238"/>
    </location>
</feature>
<evidence type="ECO:0000313" key="9">
    <source>
        <dbReference type="Proteomes" id="UP001497522"/>
    </source>
</evidence>
<comment type="subcellular location">
    <subcellularLocation>
        <location evidence="1 6">Membrane</location>
        <topology evidence="1 6">Multi-pass membrane protein</topology>
    </subcellularLocation>
</comment>
<dbReference type="SUPFAM" id="SSF144083">
    <property type="entry name" value="Magnesium transport protein CorA, transmembrane region"/>
    <property type="match status" value="1"/>
</dbReference>
<keyword evidence="6" id="KW-0813">Transport</keyword>
<dbReference type="EMBL" id="OZ023710">
    <property type="protein sequence ID" value="CAK9882899.1"/>
    <property type="molecule type" value="Genomic_DNA"/>
</dbReference>
<evidence type="ECO:0000256" key="6">
    <source>
        <dbReference type="RuleBase" id="RU366041"/>
    </source>
</evidence>
<dbReference type="Gene3D" id="1.20.58.340">
    <property type="entry name" value="Magnesium transport protein CorA, transmembrane region"/>
    <property type="match status" value="2"/>
</dbReference>
<dbReference type="Gene3D" id="2.40.128.330">
    <property type="match status" value="1"/>
</dbReference>